<dbReference type="InterPro" id="IPR029063">
    <property type="entry name" value="SAM-dependent_MTases_sf"/>
</dbReference>
<dbReference type="GO" id="GO:0006790">
    <property type="term" value="P:sulfur compound metabolic process"/>
    <property type="evidence" value="ECO:0007669"/>
    <property type="project" value="TreeGrafter"/>
</dbReference>
<evidence type="ECO:0000313" key="2">
    <source>
        <dbReference type="Proteomes" id="UP000467385"/>
    </source>
</evidence>
<dbReference type="AlphaFoldDB" id="A0A1X1T3A5"/>
<dbReference type="InterPro" id="IPR041698">
    <property type="entry name" value="Methyltransf_25"/>
</dbReference>
<keyword evidence="2" id="KW-1185">Reference proteome</keyword>
<dbReference type="InterPro" id="IPR051135">
    <property type="entry name" value="Gal/GlcNAc/GalNAc_ST"/>
</dbReference>
<dbReference type="OrthoDB" id="5566900at2"/>
<dbReference type="Proteomes" id="UP000467385">
    <property type="component" value="Chromosome"/>
</dbReference>
<dbReference type="GO" id="GO:0006044">
    <property type="term" value="P:N-acetylglucosamine metabolic process"/>
    <property type="evidence" value="ECO:0007669"/>
    <property type="project" value="TreeGrafter"/>
</dbReference>
<gene>
    <name evidence="1" type="ORF">MCNS_39870</name>
</gene>
<organism evidence="1 2">
    <name type="scientific">Mycobacterium conspicuum</name>
    <dbReference type="NCBI Taxonomy" id="44010"/>
    <lineage>
        <taxon>Bacteria</taxon>
        <taxon>Bacillati</taxon>
        <taxon>Actinomycetota</taxon>
        <taxon>Actinomycetes</taxon>
        <taxon>Mycobacteriales</taxon>
        <taxon>Mycobacteriaceae</taxon>
        <taxon>Mycobacterium</taxon>
    </lineage>
</organism>
<dbReference type="InterPro" id="IPR027417">
    <property type="entry name" value="P-loop_NTPase"/>
</dbReference>
<dbReference type="CDD" id="cd02440">
    <property type="entry name" value="AdoMet_MTases"/>
    <property type="match status" value="1"/>
</dbReference>
<dbReference type="PANTHER" id="PTHR10704:SF44">
    <property type="entry name" value="LD35051P-RELATED"/>
    <property type="match status" value="1"/>
</dbReference>
<dbReference type="SUPFAM" id="SSF53335">
    <property type="entry name" value="S-adenosyl-L-methionine-dependent methyltransferases"/>
    <property type="match status" value="1"/>
</dbReference>
<dbReference type="PANTHER" id="PTHR10704">
    <property type="entry name" value="CARBOHYDRATE SULFOTRANSFERASE"/>
    <property type="match status" value="1"/>
</dbReference>
<dbReference type="Pfam" id="PF13469">
    <property type="entry name" value="Sulfotransfer_3"/>
    <property type="match status" value="1"/>
</dbReference>
<proteinExistence type="predicted"/>
<sequence>MAVEVSGVTLCPGDDLITAAHLDYPQAGPVDRYAFEVIGWVASKVPAAEVEFHHEGIVVERCGLNRPRPDVARKFADSSTKGFWRAIGTVGLAPAFTLEVWVLFEDGRRCQLAEIRGTQRLTSAFTPSMQPIMVTSAGRSGSTWLMRMLAQHPDVVVHEQFPYETFACSYWMHFIQVLAAPGDNSQVESLHFWRDTRRIAPFPYFFVDSSHMSKPTGAQATLDRWYSGQVEEFARVAQATVESFYRACARENKRTTPAFFAEKVAPAGHYWTMQQLYPRARQIFLVRDPRDYLASVLAFNARVRERVGGAALTGFDGFGREAVETDEEYVEVIRTSMLSFVELWKRRSQYSALVRYEDLIRSPAEQVRAMLDSLELDSSGDIVDAMVKAGNEATADVNAHRTSPDVSSSIGRWKRDLEPRLQKICDEAFDGILDEFSGSTPAQSVAAAPVAAEPSVASTSREINMEPAGILDAHFSLITAYQNLFAAYRERGVSRSLNPNDKELIDRSDESIGRYYSVGADAMRVVINALLTNSRQPPQSILDFPSGSGRVTRHLCAFFPEARIVASDLYDDHLDFCREAFQIDCVPSLVNLSEVDFGEEFDLIFCGSLLSHLPETSFLDTINLLGRSLSDSGIAVVTLQGRFSDHVQATMPNFYLPDQNYEVAAEGVRRTGFGYVDYTHDVLSGIFNKEEGYGIALVRPHWVVRLLEPRTDLRLLGYVERGWDNHQDVLIFGRPGVNA</sequence>
<dbReference type="GO" id="GO:0001517">
    <property type="term" value="F:N-acetylglucosamine 6-O-sulfotransferase activity"/>
    <property type="evidence" value="ECO:0007669"/>
    <property type="project" value="TreeGrafter"/>
</dbReference>
<dbReference type="Gene3D" id="3.40.50.300">
    <property type="entry name" value="P-loop containing nucleotide triphosphate hydrolases"/>
    <property type="match status" value="1"/>
</dbReference>
<protein>
    <submittedName>
        <fullName evidence="1">Uncharacterized protein</fullName>
    </submittedName>
</protein>
<dbReference type="RefSeq" id="WP_085234339.1">
    <property type="nucleotide sequence ID" value="NZ_AP022613.1"/>
</dbReference>
<evidence type="ECO:0000313" key="1">
    <source>
        <dbReference type="EMBL" id="BBZ40924.1"/>
    </source>
</evidence>
<dbReference type="Gene3D" id="3.40.50.150">
    <property type="entry name" value="Vaccinia Virus protein VP39"/>
    <property type="match status" value="1"/>
</dbReference>
<reference evidence="1 2" key="1">
    <citation type="journal article" date="2019" name="Emerg. Microbes Infect.">
        <title>Comprehensive subspecies identification of 175 nontuberculous mycobacteria species based on 7547 genomic profiles.</title>
        <authorList>
            <person name="Matsumoto Y."/>
            <person name="Kinjo T."/>
            <person name="Motooka D."/>
            <person name="Nabeya D."/>
            <person name="Jung N."/>
            <person name="Uechi K."/>
            <person name="Horii T."/>
            <person name="Iida T."/>
            <person name="Fujita J."/>
            <person name="Nakamura S."/>
        </authorList>
    </citation>
    <scope>NUCLEOTIDE SEQUENCE [LARGE SCALE GENOMIC DNA]</scope>
    <source>
        <strain evidence="1 2">JCM 14738</strain>
    </source>
</reference>
<dbReference type="STRING" id="44010.AWC00_19230"/>
<dbReference type="EMBL" id="AP022613">
    <property type="protein sequence ID" value="BBZ40924.1"/>
    <property type="molecule type" value="Genomic_DNA"/>
</dbReference>
<name>A0A1X1T3A5_9MYCO</name>
<accession>A0A1X1T3A5</accession>
<dbReference type="Pfam" id="PF13649">
    <property type="entry name" value="Methyltransf_25"/>
    <property type="match status" value="1"/>
</dbReference>
<dbReference type="SUPFAM" id="SSF52540">
    <property type="entry name" value="P-loop containing nucleoside triphosphate hydrolases"/>
    <property type="match status" value="1"/>
</dbReference>